<sequence length="171" mass="19393">MKQLQLSMLLSSLAVLMAACSGTQVPPYGIREGQLPPCADHRTCMSSHPEEQEESRVEHLRYEGTRREGRTAMAAVIQGFPGARIVSSHRSYLRVEFTGAILREGEEFFFETDSVVDEMEFYFPPQRSVIHVRVAARSGPLDKERSQDRFDALQTLLEEFQERIGSSSLRL</sequence>
<evidence type="ECO:0000256" key="1">
    <source>
        <dbReference type="SAM" id="SignalP"/>
    </source>
</evidence>
<dbReference type="PANTHER" id="PTHR34801:SF6">
    <property type="entry name" value="SLL1620 PROTEIN"/>
    <property type="match status" value="1"/>
</dbReference>
<proteinExistence type="predicted"/>
<gene>
    <name evidence="2" type="ORF">J2T60_000918</name>
</gene>
<dbReference type="Proteomes" id="UP001523550">
    <property type="component" value="Unassembled WGS sequence"/>
</dbReference>
<dbReference type="InterPro" id="IPR010865">
    <property type="entry name" value="DUF1499"/>
</dbReference>
<keyword evidence="3" id="KW-1185">Reference proteome</keyword>
<keyword evidence="1" id="KW-0732">Signal</keyword>
<dbReference type="Pfam" id="PF07386">
    <property type="entry name" value="DUF1499"/>
    <property type="match status" value="1"/>
</dbReference>
<dbReference type="RefSeq" id="WP_253446052.1">
    <property type="nucleotide sequence ID" value="NZ_JALJYF010000001.1"/>
</dbReference>
<dbReference type="PANTHER" id="PTHR34801">
    <property type="entry name" value="EXPRESSED PROTEIN"/>
    <property type="match status" value="1"/>
</dbReference>
<organism evidence="2 3">
    <name type="scientific">Natronospira proteinivora</name>
    <dbReference type="NCBI Taxonomy" id="1807133"/>
    <lineage>
        <taxon>Bacteria</taxon>
        <taxon>Pseudomonadati</taxon>
        <taxon>Pseudomonadota</taxon>
        <taxon>Gammaproteobacteria</taxon>
        <taxon>Natronospirales</taxon>
        <taxon>Natronospiraceae</taxon>
        <taxon>Natronospira</taxon>
    </lineage>
</organism>
<comment type="caution">
    <text evidence="2">The sequence shown here is derived from an EMBL/GenBank/DDBJ whole genome shotgun (WGS) entry which is preliminary data.</text>
</comment>
<reference evidence="2 3" key="1">
    <citation type="submission" date="2022-03" db="EMBL/GenBank/DDBJ databases">
        <title>Genomic Encyclopedia of Type Strains, Phase III (KMG-III): the genomes of soil and plant-associated and newly described type strains.</title>
        <authorList>
            <person name="Whitman W."/>
        </authorList>
    </citation>
    <scope>NUCLEOTIDE SEQUENCE [LARGE SCALE GENOMIC DNA]</scope>
    <source>
        <strain evidence="2 3">BSker1</strain>
    </source>
</reference>
<accession>A0ABT1G9I7</accession>
<dbReference type="PROSITE" id="PS51257">
    <property type="entry name" value="PROKAR_LIPOPROTEIN"/>
    <property type="match status" value="1"/>
</dbReference>
<dbReference type="EMBL" id="JALJYF010000001">
    <property type="protein sequence ID" value="MCP1726953.1"/>
    <property type="molecule type" value="Genomic_DNA"/>
</dbReference>
<evidence type="ECO:0000313" key="3">
    <source>
        <dbReference type="Proteomes" id="UP001523550"/>
    </source>
</evidence>
<name>A0ABT1G9I7_9GAMM</name>
<protein>
    <submittedName>
        <fullName evidence="2">Uncharacterized protein (DUF1499 family)</fullName>
    </submittedName>
</protein>
<feature type="chain" id="PRO_5047175255" evidence="1">
    <location>
        <begin position="19"/>
        <end position="171"/>
    </location>
</feature>
<evidence type="ECO:0000313" key="2">
    <source>
        <dbReference type="EMBL" id="MCP1726953.1"/>
    </source>
</evidence>
<feature type="signal peptide" evidence="1">
    <location>
        <begin position="1"/>
        <end position="18"/>
    </location>
</feature>